<dbReference type="InParanoid" id="A0A061DY24"/>
<keyword evidence="2" id="KW-1185">Reference proteome</keyword>
<dbReference type="Gramene" id="EOX97302">
    <property type="protein sequence ID" value="EOX97302"/>
    <property type="gene ID" value="TCM_006368"/>
</dbReference>
<name>A0A061DY24_THECC</name>
<accession>A0A061DY24</accession>
<dbReference type="EMBL" id="CM001880">
    <property type="protein sequence ID" value="EOX97302.1"/>
    <property type="molecule type" value="Genomic_DNA"/>
</dbReference>
<sequence>MEEIFRANLEGRHTRKLTFSCDGRTALSLPQDDRFYLIVEEDGSGRSWKFECQREQEANCFSFSGRQWTKFAKSSIEASITLFRKDDIYIIQVSRALFLSSFVVLAVYLADGSLSVCSGGRGLFPSSCFVLAAMLETRRRFYGTSPHLLAFLADDKAESLVPIWFFKLGLVEIKTT</sequence>
<protein>
    <submittedName>
        <fullName evidence="1">Uncharacterized protein</fullName>
    </submittedName>
</protein>
<proteinExistence type="predicted"/>
<evidence type="ECO:0000313" key="2">
    <source>
        <dbReference type="Proteomes" id="UP000026915"/>
    </source>
</evidence>
<organism evidence="1 2">
    <name type="scientific">Theobroma cacao</name>
    <name type="common">Cacao</name>
    <name type="synonym">Cocoa</name>
    <dbReference type="NCBI Taxonomy" id="3641"/>
    <lineage>
        <taxon>Eukaryota</taxon>
        <taxon>Viridiplantae</taxon>
        <taxon>Streptophyta</taxon>
        <taxon>Embryophyta</taxon>
        <taxon>Tracheophyta</taxon>
        <taxon>Spermatophyta</taxon>
        <taxon>Magnoliopsida</taxon>
        <taxon>eudicotyledons</taxon>
        <taxon>Gunneridae</taxon>
        <taxon>Pentapetalae</taxon>
        <taxon>rosids</taxon>
        <taxon>malvids</taxon>
        <taxon>Malvales</taxon>
        <taxon>Malvaceae</taxon>
        <taxon>Byttnerioideae</taxon>
        <taxon>Theobroma</taxon>
    </lineage>
</organism>
<gene>
    <name evidence="1" type="ORF">TCM_006368</name>
</gene>
<evidence type="ECO:0000313" key="1">
    <source>
        <dbReference type="EMBL" id="EOX97302.1"/>
    </source>
</evidence>
<reference evidence="1 2" key="1">
    <citation type="journal article" date="2013" name="Genome Biol.">
        <title>The genome sequence of the most widely cultivated cacao type and its use to identify candidate genes regulating pod color.</title>
        <authorList>
            <person name="Motamayor J.C."/>
            <person name="Mockaitis K."/>
            <person name="Schmutz J."/>
            <person name="Haiminen N."/>
            <person name="Iii D.L."/>
            <person name="Cornejo O."/>
            <person name="Findley S.D."/>
            <person name="Zheng P."/>
            <person name="Utro F."/>
            <person name="Royaert S."/>
            <person name="Saski C."/>
            <person name="Jenkins J."/>
            <person name="Podicheti R."/>
            <person name="Zhao M."/>
            <person name="Scheffler B.E."/>
            <person name="Stack J.C."/>
            <person name="Feltus F.A."/>
            <person name="Mustiga G.M."/>
            <person name="Amores F."/>
            <person name="Phillips W."/>
            <person name="Marelli J.P."/>
            <person name="May G.D."/>
            <person name="Shapiro H."/>
            <person name="Ma J."/>
            <person name="Bustamante C.D."/>
            <person name="Schnell R.J."/>
            <person name="Main D."/>
            <person name="Gilbert D."/>
            <person name="Parida L."/>
            <person name="Kuhn D.N."/>
        </authorList>
    </citation>
    <scope>NUCLEOTIDE SEQUENCE [LARGE SCALE GENOMIC DNA]</scope>
    <source>
        <strain evidence="2">cv. Matina 1-6</strain>
    </source>
</reference>
<dbReference type="AlphaFoldDB" id="A0A061DY24"/>
<dbReference type="Proteomes" id="UP000026915">
    <property type="component" value="Chromosome 2"/>
</dbReference>
<dbReference type="HOGENOM" id="CLU_1527844_0_0_1"/>